<organism evidence="1 2">
    <name type="scientific">Tsukamurella soli</name>
    <dbReference type="NCBI Taxonomy" id="644556"/>
    <lineage>
        <taxon>Bacteria</taxon>
        <taxon>Bacillati</taxon>
        <taxon>Actinomycetota</taxon>
        <taxon>Actinomycetes</taxon>
        <taxon>Mycobacteriales</taxon>
        <taxon>Tsukamurellaceae</taxon>
        <taxon>Tsukamurella</taxon>
    </lineage>
</organism>
<gene>
    <name evidence="1" type="ORF">GCM10023147_45480</name>
</gene>
<dbReference type="RefSeq" id="WP_345000462.1">
    <property type="nucleotide sequence ID" value="NZ_BAABFR010000112.1"/>
</dbReference>
<evidence type="ECO:0000313" key="2">
    <source>
        <dbReference type="Proteomes" id="UP001500635"/>
    </source>
</evidence>
<name>A0ABP8KCW5_9ACTN</name>
<evidence type="ECO:0008006" key="3">
    <source>
        <dbReference type="Google" id="ProtNLM"/>
    </source>
</evidence>
<evidence type="ECO:0000313" key="1">
    <source>
        <dbReference type="EMBL" id="GAA4403705.1"/>
    </source>
</evidence>
<sequence>MSSNDIDIDNYSAFEASVANVAGLRTPAADASGSLDSALTAVHTAASGPQQPHVAAFTAAVAALSTAVTAVKAEAVQADAAVHAAATELQGVGHAFQTIQQQGAVSVTSTH</sequence>
<dbReference type="Proteomes" id="UP001500635">
    <property type="component" value="Unassembled WGS sequence"/>
</dbReference>
<protein>
    <recommendedName>
        <fullName evidence="3">Excreted virulence factor EspC, type VII ESX diderm</fullName>
    </recommendedName>
</protein>
<accession>A0ABP8KCW5</accession>
<dbReference type="EMBL" id="BAABFR010000112">
    <property type="protein sequence ID" value="GAA4403705.1"/>
    <property type="molecule type" value="Genomic_DNA"/>
</dbReference>
<proteinExistence type="predicted"/>
<reference evidence="2" key="1">
    <citation type="journal article" date="2019" name="Int. J. Syst. Evol. Microbiol.">
        <title>The Global Catalogue of Microorganisms (GCM) 10K type strain sequencing project: providing services to taxonomists for standard genome sequencing and annotation.</title>
        <authorList>
            <consortium name="The Broad Institute Genomics Platform"/>
            <consortium name="The Broad Institute Genome Sequencing Center for Infectious Disease"/>
            <person name="Wu L."/>
            <person name="Ma J."/>
        </authorList>
    </citation>
    <scope>NUCLEOTIDE SEQUENCE [LARGE SCALE GENOMIC DNA]</scope>
    <source>
        <strain evidence="2">JCM 17688</strain>
    </source>
</reference>
<comment type="caution">
    <text evidence="1">The sequence shown here is derived from an EMBL/GenBank/DDBJ whole genome shotgun (WGS) entry which is preliminary data.</text>
</comment>
<keyword evidence="2" id="KW-1185">Reference proteome</keyword>